<dbReference type="Proteomes" id="UP000483820">
    <property type="component" value="Chromosome III"/>
</dbReference>
<sequence>MTQVVFTLELMKPWYSIQLPCEPNCEICSWESYRRMLVDKCMEEYIEVDRRTTRLERFEGICYASPTTYEDIRDELMEASVKNILSDLEFLEEWNVVLEKREKRYGLKVWGEKNGIRKSEKNYAFFLSDMFTEQFSAPQTIINLSGSATCIESSDHPIDVEELDTLTAINIEKDYKLPDSAHKLCSFLLPDVVTAAPIGSMTGFVEEYKRGQQNKGCWLTNYVCGGPEKPLEKQSIRSRRSASRSGGSAKSCRTQASRKKSKEVNVCLEATPCGGSTIQT</sequence>
<dbReference type="CTD" id="78774771"/>
<dbReference type="KEGG" id="crq:GCK72_008842"/>
<comment type="caution">
    <text evidence="2">The sequence shown here is derived from an EMBL/GenBank/DDBJ whole genome shotgun (WGS) entry which is preliminary data.</text>
</comment>
<gene>
    <name evidence="2" type="ORF">GCK72_008842</name>
</gene>
<protein>
    <submittedName>
        <fullName evidence="2">Uncharacterized protein</fullName>
    </submittedName>
</protein>
<evidence type="ECO:0000313" key="3">
    <source>
        <dbReference type="Proteomes" id="UP000483820"/>
    </source>
</evidence>
<dbReference type="AlphaFoldDB" id="A0A6A5H1Y2"/>
<proteinExistence type="predicted"/>
<dbReference type="RefSeq" id="XP_053586654.1">
    <property type="nucleotide sequence ID" value="XM_053727077.1"/>
</dbReference>
<organism evidence="2 3">
    <name type="scientific">Caenorhabditis remanei</name>
    <name type="common">Caenorhabditis vulgaris</name>
    <dbReference type="NCBI Taxonomy" id="31234"/>
    <lineage>
        <taxon>Eukaryota</taxon>
        <taxon>Metazoa</taxon>
        <taxon>Ecdysozoa</taxon>
        <taxon>Nematoda</taxon>
        <taxon>Chromadorea</taxon>
        <taxon>Rhabditida</taxon>
        <taxon>Rhabditina</taxon>
        <taxon>Rhabditomorpha</taxon>
        <taxon>Rhabditoidea</taxon>
        <taxon>Rhabditidae</taxon>
        <taxon>Peloderinae</taxon>
        <taxon>Caenorhabditis</taxon>
    </lineage>
</organism>
<feature type="compositionally biased region" description="Low complexity" evidence="1">
    <location>
        <begin position="243"/>
        <end position="253"/>
    </location>
</feature>
<feature type="region of interest" description="Disordered" evidence="1">
    <location>
        <begin position="230"/>
        <end position="263"/>
    </location>
</feature>
<dbReference type="GeneID" id="78774771"/>
<evidence type="ECO:0000313" key="2">
    <source>
        <dbReference type="EMBL" id="KAF1760593.1"/>
    </source>
</evidence>
<accession>A0A6A5H1Y2</accession>
<name>A0A6A5H1Y2_CAERE</name>
<reference evidence="2 3" key="1">
    <citation type="submission" date="2019-12" db="EMBL/GenBank/DDBJ databases">
        <title>Chromosome-level assembly of the Caenorhabditis remanei genome.</title>
        <authorList>
            <person name="Teterina A.A."/>
            <person name="Willis J.H."/>
            <person name="Phillips P.C."/>
        </authorList>
    </citation>
    <scope>NUCLEOTIDE SEQUENCE [LARGE SCALE GENOMIC DNA]</scope>
    <source>
        <strain evidence="2 3">PX506</strain>
        <tissue evidence="2">Whole organism</tissue>
    </source>
</reference>
<evidence type="ECO:0000256" key="1">
    <source>
        <dbReference type="SAM" id="MobiDB-lite"/>
    </source>
</evidence>
<dbReference type="EMBL" id="WUAV01000003">
    <property type="protein sequence ID" value="KAF1760593.1"/>
    <property type="molecule type" value="Genomic_DNA"/>
</dbReference>